<evidence type="ECO:0000313" key="2">
    <source>
        <dbReference type="EMBL" id="REJ25831.1"/>
    </source>
</evidence>
<gene>
    <name evidence="1" type="ORF">B4135_3533</name>
    <name evidence="2" type="ORF">C6P37_14415</name>
</gene>
<evidence type="ECO:0000313" key="1">
    <source>
        <dbReference type="EMBL" id="KYD10358.1"/>
    </source>
</evidence>
<evidence type="ECO:0000313" key="4">
    <source>
        <dbReference type="Proteomes" id="UP000257014"/>
    </source>
</evidence>
<dbReference type="Pfam" id="PF10842">
    <property type="entry name" value="DUF2642"/>
    <property type="match status" value="1"/>
</dbReference>
<dbReference type="EMBL" id="LQYT01000119">
    <property type="protein sequence ID" value="KYD10358.1"/>
    <property type="molecule type" value="Genomic_DNA"/>
</dbReference>
<dbReference type="EMBL" id="QEWE01000030">
    <property type="protein sequence ID" value="REJ25831.1"/>
    <property type="molecule type" value="Genomic_DNA"/>
</dbReference>
<accession>A0A150LDE4</accession>
<dbReference type="Proteomes" id="UP000257014">
    <property type="component" value="Unassembled WGS sequence"/>
</dbReference>
<dbReference type="InterPro" id="IPR020139">
    <property type="entry name" value="DUF2642"/>
</dbReference>
<evidence type="ECO:0000313" key="3">
    <source>
        <dbReference type="Proteomes" id="UP000075683"/>
    </source>
</evidence>
<reference evidence="1 3" key="1">
    <citation type="submission" date="2016-01" db="EMBL/GenBank/DDBJ databases">
        <title>Draft Genome Sequences of Seven Thermophilic Sporeformers Isolated from Foods.</title>
        <authorList>
            <person name="Berendsen E.M."/>
            <person name="Wells-Bennik M.H."/>
            <person name="Krawcyk A.O."/>
            <person name="De Jong A."/>
            <person name="Holsappel S."/>
            <person name="Eijlander R.T."/>
            <person name="Kuipers O.P."/>
        </authorList>
    </citation>
    <scope>NUCLEOTIDE SEQUENCE [LARGE SCALE GENOMIC DNA]</scope>
    <source>
        <strain evidence="1 3">B4135</strain>
    </source>
</reference>
<proteinExistence type="predicted"/>
<comment type="caution">
    <text evidence="1">The sequence shown here is derived from an EMBL/GenBank/DDBJ whole genome shotgun (WGS) entry which is preliminary data.</text>
</comment>
<dbReference type="Proteomes" id="UP000075683">
    <property type="component" value="Unassembled WGS sequence"/>
</dbReference>
<name>A0A150LDE4_9BACI</name>
<dbReference type="RefSeq" id="WP_020153297.1">
    <property type="nucleotide sequence ID" value="NZ_JBAIZG010000008.1"/>
</dbReference>
<organism evidence="1 3">
    <name type="scientific">Caldibacillus debilis</name>
    <dbReference type="NCBI Taxonomy" id="301148"/>
    <lineage>
        <taxon>Bacteria</taxon>
        <taxon>Bacillati</taxon>
        <taxon>Bacillota</taxon>
        <taxon>Bacilli</taxon>
        <taxon>Bacillales</taxon>
        <taxon>Bacillaceae</taxon>
        <taxon>Caldibacillus</taxon>
    </lineage>
</organism>
<protein>
    <submittedName>
        <fullName evidence="2">DUF2642 domain-containing protein</fullName>
    </submittedName>
</protein>
<dbReference type="AlphaFoldDB" id="A0A150LDE4"/>
<reference evidence="2 4" key="2">
    <citation type="submission" date="2018-03" db="EMBL/GenBank/DDBJ databases">
        <authorList>
            <person name="Keele B.F."/>
        </authorList>
    </citation>
    <scope>NUCLEOTIDE SEQUENCE [LARGE SCALE GENOMIC DNA]</scope>
    <source>
        <strain evidence="2">ZCTH4_d</strain>
    </source>
</reference>
<sequence length="72" mass="8160">MDQVWHLQDPYFYQALQNLAGKTVVVQTIRGSVRGVLDQVMPDFLVVDMAGNPFHIRTQQIIWVVPGPLQPS</sequence>
<dbReference type="OrthoDB" id="2439488at2"/>